<evidence type="ECO:0000313" key="4">
    <source>
        <dbReference type="Proteomes" id="UP001152747"/>
    </source>
</evidence>
<reference evidence="3" key="1">
    <citation type="submission" date="2022-11" db="EMBL/GenBank/DDBJ databases">
        <authorList>
            <person name="Kikuchi T."/>
        </authorList>
    </citation>
    <scope>NUCLEOTIDE SEQUENCE</scope>
    <source>
        <strain evidence="3">PS1010</strain>
    </source>
</reference>
<name>A0A9P1J5R3_9PELO</name>
<dbReference type="GO" id="GO:0005737">
    <property type="term" value="C:cytoplasm"/>
    <property type="evidence" value="ECO:0007669"/>
    <property type="project" value="TreeGrafter"/>
</dbReference>
<dbReference type="GO" id="GO:0015031">
    <property type="term" value="P:protein transport"/>
    <property type="evidence" value="ECO:0007669"/>
    <property type="project" value="TreeGrafter"/>
</dbReference>
<proteinExistence type="inferred from homology"/>
<dbReference type="SMART" id="SM01017">
    <property type="entry name" value="Arrestin_C"/>
    <property type="match status" value="1"/>
</dbReference>
<accession>A0A9P1J5R3</accession>
<evidence type="ECO:0000313" key="3">
    <source>
        <dbReference type="EMBL" id="CAI5455444.1"/>
    </source>
</evidence>
<dbReference type="SUPFAM" id="SSF81296">
    <property type="entry name" value="E set domains"/>
    <property type="match status" value="2"/>
</dbReference>
<dbReference type="PANTHER" id="PTHR11188:SF83">
    <property type="entry name" value="ARRESTIN C-TERMINAL-LIKE DOMAIN-CONTAINING PROTEIN"/>
    <property type="match status" value="1"/>
</dbReference>
<dbReference type="OrthoDB" id="2333384at2759"/>
<evidence type="ECO:0000256" key="1">
    <source>
        <dbReference type="ARBA" id="ARBA00005298"/>
    </source>
</evidence>
<evidence type="ECO:0000259" key="2">
    <source>
        <dbReference type="SMART" id="SM01017"/>
    </source>
</evidence>
<dbReference type="InterPro" id="IPR011021">
    <property type="entry name" value="Arrestin-like_N"/>
</dbReference>
<comment type="similarity">
    <text evidence="1">Belongs to the arrestin family.</text>
</comment>
<protein>
    <recommendedName>
        <fullName evidence="2">Arrestin C-terminal-like domain-containing protein</fullName>
    </recommendedName>
</protein>
<dbReference type="Proteomes" id="UP001152747">
    <property type="component" value="Unassembled WGS sequence"/>
</dbReference>
<dbReference type="InterPro" id="IPR050357">
    <property type="entry name" value="Arrestin_domain-protein"/>
</dbReference>
<organism evidence="3 4">
    <name type="scientific">Caenorhabditis angaria</name>
    <dbReference type="NCBI Taxonomy" id="860376"/>
    <lineage>
        <taxon>Eukaryota</taxon>
        <taxon>Metazoa</taxon>
        <taxon>Ecdysozoa</taxon>
        <taxon>Nematoda</taxon>
        <taxon>Chromadorea</taxon>
        <taxon>Rhabditida</taxon>
        <taxon>Rhabditina</taxon>
        <taxon>Rhabditomorpha</taxon>
        <taxon>Rhabditoidea</taxon>
        <taxon>Rhabditidae</taxon>
        <taxon>Peloderinae</taxon>
        <taxon>Caenorhabditis</taxon>
    </lineage>
</organism>
<dbReference type="EMBL" id="CANHGI010000006">
    <property type="protein sequence ID" value="CAI5455444.1"/>
    <property type="molecule type" value="Genomic_DNA"/>
</dbReference>
<dbReference type="Pfam" id="PF00339">
    <property type="entry name" value="Arrestin_N"/>
    <property type="match status" value="1"/>
</dbReference>
<dbReference type="InterPro" id="IPR014752">
    <property type="entry name" value="Arrestin-like_C"/>
</dbReference>
<dbReference type="Pfam" id="PF02752">
    <property type="entry name" value="Arrestin_C"/>
    <property type="match status" value="1"/>
</dbReference>
<dbReference type="PANTHER" id="PTHR11188">
    <property type="entry name" value="ARRESTIN DOMAIN CONTAINING PROTEIN"/>
    <property type="match status" value="1"/>
</dbReference>
<dbReference type="Gene3D" id="2.60.40.640">
    <property type="match status" value="2"/>
</dbReference>
<feature type="domain" description="Arrestin C-terminal-like" evidence="2">
    <location>
        <begin position="179"/>
        <end position="360"/>
    </location>
</feature>
<dbReference type="InterPro" id="IPR011022">
    <property type="entry name" value="Arrestin_C-like"/>
</dbReference>
<gene>
    <name evidence="3" type="ORF">CAMP_LOCUS18081</name>
</gene>
<sequence length="460" mass="51777">MINTPESVSCEDNLLECMIELENRDAVFWCGENVKGNLHLKLSDGSIQITSLRLLFHGYGKISCKGKKDEPLQECMTYLKKSSDLVSQSFVLQQQEYSFPFEETLPDHLPTSVYSTKGHIQYIVQCTLEYKTSNGQPSIVKAIRGITICESLDLNKIPKSWFESKTEFEQRKFGWFSCTGGHIRLNVTIERCAFVCGEAISFIGKIENKSDRRIEKVTVTLVKSIIFGETEGEQVNENIVTDSQNVLEDLLAMYIEEGCFNKIVKKVHIPSTSPTTPTDILLQHQPSQSTDANNRFLNRRRSQMGRLSFSSSAGRERTSLGNPNIQRILRISYAFNIKVRTGGIDVIDVNVPVVIGTVPMTDSVNSGDPNDPLDKPVFNVCRQDKPISLLDEKERTLCNKAQLQHVNKYPFYATLTTSSKQSKKLSVIAKTIKTENSIMNTIKGVVDEDKTTIETDISDY</sequence>
<comment type="caution">
    <text evidence="3">The sequence shown here is derived from an EMBL/GenBank/DDBJ whole genome shotgun (WGS) entry which is preliminary data.</text>
</comment>
<dbReference type="AlphaFoldDB" id="A0A9P1J5R3"/>
<dbReference type="InterPro" id="IPR014756">
    <property type="entry name" value="Ig_E-set"/>
</dbReference>
<keyword evidence="4" id="KW-1185">Reference proteome</keyword>